<gene>
    <name evidence="1" type="ORF">ACFFPJ_12540</name>
</gene>
<proteinExistence type="predicted"/>
<organism evidence="1 2">
    <name type="scientific">Microbacterium terregens</name>
    <dbReference type="NCBI Taxonomy" id="69363"/>
    <lineage>
        <taxon>Bacteria</taxon>
        <taxon>Bacillati</taxon>
        <taxon>Actinomycetota</taxon>
        <taxon>Actinomycetes</taxon>
        <taxon>Micrococcales</taxon>
        <taxon>Microbacteriaceae</taxon>
        <taxon>Microbacterium</taxon>
    </lineage>
</organism>
<protein>
    <recommendedName>
        <fullName evidence="3">Transposase</fullName>
    </recommendedName>
</protein>
<dbReference type="RefSeq" id="WP_344715458.1">
    <property type="nucleotide sequence ID" value="NZ_BAAAWH010000001.1"/>
</dbReference>
<evidence type="ECO:0000313" key="1">
    <source>
        <dbReference type="EMBL" id="MFB9646621.1"/>
    </source>
</evidence>
<comment type="caution">
    <text evidence="1">The sequence shown here is derived from an EMBL/GenBank/DDBJ whole genome shotgun (WGS) entry which is preliminary data.</text>
</comment>
<evidence type="ECO:0008006" key="3">
    <source>
        <dbReference type="Google" id="ProtNLM"/>
    </source>
</evidence>
<dbReference type="Proteomes" id="UP001589611">
    <property type="component" value="Unassembled WGS sequence"/>
</dbReference>
<keyword evidence="2" id="KW-1185">Reference proteome</keyword>
<reference evidence="1 2" key="1">
    <citation type="submission" date="2024-09" db="EMBL/GenBank/DDBJ databases">
        <authorList>
            <person name="Sun Q."/>
            <person name="Mori K."/>
        </authorList>
    </citation>
    <scope>NUCLEOTIDE SEQUENCE [LARGE SCALE GENOMIC DNA]</scope>
    <source>
        <strain evidence="1 2">JCM 1342</strain>
    </source>
</reference>
<name>A0ABV5T4Q2_9MICO</name>
<dbReference type="EMBL" id="JBHMBE010000004">
    <property type="protein sequence ID" value="MFB9646621.1"/>
    <property type="molecule type" value="Genomic_DNA"/>
</dbReference>
<accession>A0ABV5T4Q2</accession>
<evidence type="ECO:0000313" key="2">
    <source>
        <dbReference type="Proteomes" id="UP001589611"/>
    </source>
</evidence>
<sequence length="91" mass="10426">MYGRIELTRVDDDCWRLCDGALPQSDPSRIIAFAEKKNGHVTLLWLRQRSGQQDFATFEQALRATEATVYELDGQRTERPRPIPHFPPLAG</sequence>